<reference evidence="3 4" key="1">
    <citation type="submission" date="2015-06" db="EMBL/GenBank/DDBJ databases">
        <title>Draft genome of the ant-associated black yeast Phialophora attae CBS 131958.</title>
        <authorList>
            <person name="Moreno L.F."/>
            <person name="Stielow B.J."/>
            <person name="de Hoog S."/>
            <person name="Vicente V.A."/>
            <person name="Weiss V.A."/>
            <person name="de Vries M."/>
            <person name="Cruz L.M."/>
            <person name="Souza E.M."/>
        </authorList>
    </citation>
    <scope>NUCLEOTIDE SEQUENCE [LARGE SCALE GENOMIC DNA]</scope>
    <source>
        <strain evidence="3 4">CBS 131958</strain>
    </source>
</reference>
<evidence type="ECO:0000313" key="4">
    <source>
        <dbReference type="Proteomes" id="UP000038010"/>
    </source>
</evidence>
<name>A0A0N1H2F5_9EURO</name>
<comment type="caution">
    <text evidence="3">The sequence shown here is derived from an EMBL/GenBank/DDBJ whole genome shotgun (WGS) entry which is preliminary data.</text>
</comment>
<dbReference type="AlphaFoldDB" id="A0A0N1H2F5"/>
<dbReference type="Proteomes" id="UP000038010">
    <property type="component" value="Unassembled WGS sequence"/>
</dbReference>
<gene>
    <name evidence="3" type="ORF">AB675_11733</name>
</gene>
<dbReference type="VEuPathDB" id="FungiDB:AB675_11733"/>
<evidence type="ECO:0000259" key="2">
    <source>
        <dbReference type="Pfam" id="PF25540"/>
    </source>
</evidence>
<dbReference type="PANTHER" id="PTHR37543:SF1">
    <property type="entry name" value="CCCH ZINC FINGER DNA BINDING PROTEIN (AFU_ORTHOLOGUE AFUA_5G12760)"/>
    <property type="match status" value="1"/>
</dbReference>
<organism evidence="3 4">
    <name type="scientific">Cyphellophora attinorum</name>
    <dbReference type="NCBI Taxonomy" id="1664694"/>
    <lineage>
        <taxon>Eukaryota</taxon>
        <taxon>Fungi</taxon>
        <taxon>Dikarya</taxon>
        <taxon>Ascomycota</taxon>
        <taxon>Pezizomycotina</taxon>
        <taxon>Eurotiomycetes</taxon>
        <taxon>Chaetothyriomycetidae</taxon>
        <taxon>Chaetothyriales</taxon>
        <taxon>Cyphellophoraceae</taxon>
        <taxon>Cyphellophora</taxon>
    </lineage>
</organism>
<sequence>MNTLNYLSARLQRRRCPDAGATLQPEIDEFARLADLVELQRSENQRLRDQAQKDESELVNLKTRFADLQKSFREASNRIESMTAEAKNSEQAHLRQLQQFYGQTDHVKSLDTALAKQRNKNKALQNQIKALEGAATLRNGLVAEAVQMRALLADAHFETERLRYAARGRLEWEMEERDEEDPEPELKAPRLRSTPEAPYVVLLWAPSIFRQGGKHHRPGTFAANEIYQTISDDIAKNHPEIGAVYKIVVRVFFNARASQTRQGTYSQFTYNPVEFRRQFVETFFLFDYIDAGQGKERVDYKIRENFNLCVTDPRCRHIFLAVCKDNSFARMLEGYQHDAARQKLTLVAPGYVQWELWDMHFRTVVWANVFRTQLMPKDSLEKRRRQVLQSSREASEALQWDTGLGHTGTVNKMLASNIIYMLDEQWQDKLENRAREYSERSRGVFAHEICSKLPVFAGSVVEEVD</sequence>
<feature type="domain" description="DUF7923" evidence="2">
    <location>
        <begin position="216"/>
        <end position="370"/>
    </location>
</feature>
<dbReference type="RefSeq" id="XP_017995345.1">
    <property type="nucleotide sequence ID" value="XM_018140604.1"/>
</dbReference>
<dbReference type="PANTHER" id="PTHR37543">
    <property type="entry name" value="CCCH ZINC FINGER DNA BINDING PROTEIN (AFU_ORTHOLOGUE AFUA_5G12760)"/>
    <property type="match status" value="1"/>
</dbReference>
<protein>
    <recommendedName>
        <fullName evidence="2">DUF7923 domain-containing protein</fullName>
    </recommendedName>
</protein>
<proteinExistence type="predicted"/>
<evidence type="ECO:0000256" key="1">
    <source>
        <dbReference type="SAM" id="Coils"/>
    </source>
</evidence>
<evidence type="ECO:0000313" key="3">
    <source>
        <dbReference type="EMBL" id="KPI35382.1"/>
    </source>
</evidence>
<feature type="coiled-coil region" evidence="1">
    <location>
        <begin position="37"/>
        <end position="134"/>
    </location>
</feature>
<dbReference type="Pfam" id="PF25540">
    <property type="entry name" value="DUF7923"/>
    <property type="match status" value="1"/>
</dbReference>
<accession>A0A0N1H2F5</accession>
<dbReference type="EMBL" id="LFJN01000040">
    <property type="protein sequence ID" value="KPI35382.1"/>
    <property type="molecule type" value="Genomic_DNA"/>
</dbReference>
<dbReference type="OrthoDB" id="2270193at2759"/>
<dbReference type="InterPro" id="IPR057683">
    <property type="entry name" value="DUF7923"/>
</dbReference>
<dbReference type="GeneID" id="28732485"/>
<keyword evidence="1" id="KW-0175">Coiled coil</keyword>
<keyword evidence="4" id="KW-1185">Reference proteome</keyword>